<dbReference type="Pfam" id="PF01636">
    <property type="entry name" value="APH"/>
    <property type="match status" value="1"/>
</dbReference>
<evidence type="ECO:0000313" key="2">
    <source>
        <dbReference type="EMBL" id="GBF08331.1"/>
    </source>
</evidence>
<evidence type="ECO:0000259" key="1">
    <source>
        <dbReference type="Pfam" id="PF01636"/>
    </source>
</evidence>
<dbReference type="AlphaFoldDB" id="A0A401H7F6"/>
<dbReference type="Proteomes" id="UP000291213">
    <property type="component" value="Unassembled WGS sequence"/>
</dbReference>
<comment type="caution">
    <text evidence="2">The sequence shown here is derived from an EMBL/GenBank/DDBJ whole genome shotgun (WGS) entry which is preliminary data.</text>
</comment>
<accession>A0A401H7F6</accession>
<proteinExistence type="predicted"/>
<dbReference type="InterPro" id="IPR002575">
    <property type="entry name" value="Aminoglycoside_PTrfase"/>
</dbReference>
<evidence type="ECO:0000313" key="3">
    <source>
        <dbReference type="Proteomes" id="UP000291213"/>
    </source>
</evidence>
<dbReference type="EMBL" id="BDMD01000001">
    <property type="protein sequence ID" value="GBF08331.1"/>
    <property type="molecule type" value="Genomic_DNA"/>
</dbReference>
<dbReference type="Gene3D" id="3.90.1200.10">
    <property type="match status" value="1"/>
</dbReference>
<organism evidence="2 3">
    <name type="scientific">Aeropyrum pernix</name>
    <dbReference type="NCBI Taxonomy" id="56636"/>
    <lineage>
        <taxon>Archaea</taxon>
        <taxon>Thermoproteota</taxon>
        <taxon>Thermoprotei</taxon>
        <taxon>Desulfurococcales</taxon>
        <taxon>Desulfurococcaceae</taxon>
        <taxon>Aeropyrum</taxon>
    </lineage>
</organism>
<feature type="domain" description="Aminoglycoside phosphotransferase" evidence="1">
    <location>
        <begin position="70"/>
        <end position="253"/>
    </location>
</feature>
<dbReference type="SUPFAM" id="SSF56112">
    <property type="entry name" value="Protein kinase-like (PK-like)"/>
    <property type="match status" value="1"/>
</dbReference>
<dbReference type="InterPro" id="IPR011009">
    <property type="entry name" value="Kinase-like_dom_sf"/>
</dbReference>
<dbReference type="OrthoDB" id="31533at2157"/>
<dbReference type="RefSeq" id="WP_131159416.1">
    <property type="nucleotide sequence ID" value="NZ_BDMD01000001.1"/>
</dbReference>
<protein>
    <recommendedName>
        <fullName evidence="1">Aminoglycoside phosphotransferase domain-containing protein</fullName>
    </recommendedName>
</protein>
<gene>
    <name evidence="2" type="ORF">apy_00560</name>
</gene>
<name>A0A401H7F6_AERPX</name>
<reference evidence="2 3" key="1">
    <citation type="submission" date="2017-02" db="EMBL/GenBank/DDBJ databases">
        <title>isolation and characterization of a novel temperate virus Aeropyrum globular virus 1 infecting hyperthermophilic archaeon Aeropyrum.</title>
        <authorList>
            <person name="Yumiya M."/>
            <person name="Yoshida T."/>
            <person name="Sako Y."/>
        </authorList>
    </citation>
    <scope>NUCLEOTIDE SEQUENCE [LARGE SCALE GENOMIC DNA]</scope>
    <source>
        <strain evidence="2 3">YK1-12-2013</strain>
    </source>
</reference>
<sequence length="383" mass="42136">MTAIAYHGIVDAESQREVMEALLRGAAGLDVECTHPIVSVEEVSLESAGPRSLSYRLLSRPYGLLAAKVYRRPPPVDREWLLLRFLSASSLPLVPRPLCRASLEGRTYMVVHEYVEGVPAATLFIEAAKQSLKTGVATVPSEAGALGVAVAAIHSALASCRESWCRPEEPTEAMVERWMSRLAMRASMMEDLARGLPADEARIVYDAASALRQLHQREWRGLLGGVAMQTHGDLHLYQVLVSRSGRIVVTDFEGEPSRQPAGAMEKEHPERDLAALLRSLDYASVLAAQALGGRTVESAIETARGELRGWVEASYRIVESSYVDTLSRAGLPGEVSRERLAFWLVERASYEIVYELKYRTGYHLIPATALLEALEGGLDWLAR</sequence>